<dbReference type="PANTHER" id="PTHR43731">
    <property type="entry name" value="RHOMBOID PROTEASE"/>
    <property type="match status" value="1"/>
</dbReference>
<dbReference type="SUPFAM" id="SSF144091">
    <property type="entry name" value="Rhomboid-like"/>
    <property type="match status" value="1"/>
</dbReference>
<keyword evidence="9" id="KW-0645">Protease</keyword>
<name>A0ABP7R5C9_9SPHI</name>
<keyword evidence="10" id="KW-1185">Reference proteome</keyword>
<comment type="caution">
    <text evidence="9">The sequence shown here is derived from an EMBL/GenBank/DDBJ whole genome shotgun (WGS) entry which is preliminary data.</text>
</comment>
<evidence type="ECO:0000256" key="6">
    <source>
        <dbReference type="ARBA" id="ARBA00023136"/>
    </source>
</evidence>
<dbReference type="RefSeq" id="WP_259097176.1">
    <property type="nucleotide sequence ID" value="NZ_BAAAZC010000050.1"/>
</dbReference>
<organism evidence="9 10">
    <name type="scientific">Mucilaginibacter dorajii</name>
    <dbReference type="NCBI Taxonomy" id="692994"/>
    <lineage>
        <taxon>Bacteria</taxon>
        <taxon>Pseudomonadati</taxon>
        <taxon>Bacteroidota</taxon>
        <taxon>Sphingobacteriia</taxon>
        <taxon>Sphingobacteriales</taxon>
        <taxon>Sphingobacteriaceae</taxon>
        <taxon>Mucilaginibacter</taxon>
    </lineage>
</organism>
<dbReference type="EMBL" id="BAAAZC010000050">
    <property type="protein sequence ID" value="GAA3992878.1"/>
    <property type="molecule type" value="Genomic_DNA"/>
</dbReference>
<dbReference type="Proteomes" id="UP001500742">
    <property type="component" value="Unassembled WGS sequence"/>
</dbReference>
<feature type="domain" description="Peptidase S54 rhomboid" evidence="8">
    <location>
        <begin position="46"/>
        <end position="189"/>
    </location>
</feature>
<dbReference type="GO" id="GO:0006508">
    <property type="term" value="P:proteolysis"/>
    <property type="evidence" value="ECO:0007669"/>
    <property type="project" value="UniProtKB-KW"/>
</dbReference>
<keyword evidence="6 7" id="KW-0472">Membrane</keyword>
<dbReference type="PANTHER" id="PTHR43731:SF14">
    <property type="entry name" value="PRESENILIN-ASSOCIATED RHOMBOID-LIKE PROTEIN, MITOCHONDRIAL"/>
    <property type="match status" value="1"/>
</dbReference>
<comment type="subcellular location">
    <subcellularLocation>
        <location evidence="1">Membrane</location>
        <topology evidence="1">Multi-pass membrane protein</topology>
    </subcellularLocation>
</comment>
<evidence type="ECO:0000256" key="5">
    <source>
        <dbReference type="ARBA" id="ARBA00022989"/>
    </source>
</evidence>
<accession>A0ABP7R5C9</accession>
<dbReference type="GO" id="GO:0008233">
    <property type="term" value="F:peptidase activity"/>
    <property type="evidence" value="ECO:0007669"/>
    <property type="project" value="UniProtKB-KW"/>
</dbReference>
<feature type="transmembrane region" description="Helical" evidence="7">
    <location>
        <begin position="136"/>
        <end position="157"/>
    </location>
</feature>
<reference evidence="10" key="1">
    <citation type="journal article" date="2019" name="Int. J. Syst. Evol. Microbiol.">
        <title>The Global Catalogue of Microorganisms (GCM) 10K type strain sequencing project: providing services to taxonomists for standard genome sequencing and annotation.</title>
        <authorList>
            <consortium name="The Broad Institute Genomics Platform"/>
            <consortium name="The Broad Institute Genome Sequencing Center for Infectious Disease"/>
            <person name="Wu L."/>
            <person name="Ma J."/>
        </authorList>
    </citation>
    <scope>NUCLEOTIDE SEQUENCE [LARGE SCALE GENOMIC DNA]</scope>
    <source>
        <strain evidence="10">JCM 16601</strain>
    </source>
</reference>
<evidence type="ECO:0000313" key="10">
    <source>
        <dbReference type="Proteomes" id="UP001500742"/>
    </source>
</evidence>
<dbReference type="Gene3D" id="1.20.1540.10">
    <property type="entry name" value="Rhomboid-like"/>
    <property type="match status" value="1"/>
</dbReference>
<sequence length="209" mass="23569">MEQLMQAPVAAVIFVITIITSLIAFSNQNLYGKLMLHPYNVSRGRHVYTIITSGFIHKDLMHLFFNMMSYYFFAFQLEPVLGHLQFGVLYMLSLVLSDMPSVVKHKEDYSYYSLGASGAVSAVVFSAILYNPLNGMMIMPIPVSIPAVIFGVLYLVYCSYATKYARDNINHDAHFYGALSGLMITILFHPGVLIGFFHQISEKVQSMMH</sequence>
<dbReference type="InterPro" id="IPR050925">
    <property type="entry name" value="Rhomboid_protease_S54"/>
</dbReference>
<comment type="similarity">
    <text evidence="2">Belongs to the peptidase S54 family.</text>
</comment>
<evidence type="ECO:0000256" key="3">
    <source>
        <dbReference type="ARBA" id="ARBA00022692"/>
    </source>
</evidence>
<evidence type="ECO:0000313" key="9">
    <source>
        <dbReference type="EMBL" id="GAA3992878.1"/>
    </source>
</evidence>
<gene>
    <name evidence="9" type="ORF">GCM10022210_53290</name>
</gene>
<feature type="transmembrane region" description="Helical" evidence="7">
    <location>
        <begin position="80"/>
        <end position="97"/>
    </location>
</feature>
<dbReference type="InterPro" id="IPR022764">
    <property type="entry name" value="Peptidase_S54_rhomboid_dom"/>
</dbReference>
<proteinExistence type="inferred from homology"/>
<evidence type="ECO:0000256" key="1">
    <source>
        <dbReference type="ARBA" id="ARBA00004141"/>
    </source>
</evidence>
<feature type="transmembrane region" description="Helical" evidence="7">
    <location>
        <begin position="6"/>
        <end position="26"/>
    </location>
</feature>
<evidence type="ECO:0000259" key="8">
    <source>
        <dbReference type="Pfam" id="PF01694"/>
    </source>
</evidence>
<keyword evidence="3 7" id="KW-0812">Transmembrane</keyword>
<keyword evidence="5 7" id="KW-1133">Transmembrane helix</keyword>
<feature type="transmembrane region" description="Helical" evidence="7">
    <location>
        <begin position="109"/>
        <end position="130"/>
    </location>
</feature>
<evidence type="ECO:0000256" key="4">
    <source>
        <dbReference type="ARBA" id="ARBA00022801"/>
    </source>
</evidence>
<keyword evidence="4" id="KW-0378">Hydrolase</keyword>
<protein>
    <submittedName>
        <fullName evidence="9">Rhomboid family intramembrane serine protease</fullName>
    </submittedName>
</protein>
<evidence type="ECO:0000256" key="7">
    <source>
        <dbReference type="SAM" id="Phobius"/>
    </source>
</evidence>
<evidence type="ECO:0000256" key="2">
    <source>
        <dbReference type="ARBA" id="ARBA00009045"/>
    </source>
</evidence>
<dbReference type="Pfam" id="PF01694">
    <property type="entry name" value="Rhomboid"/>
    <property type="match status" value="1"/>
</dbReference>
<dbReference type="InterPro" id="IPR035952">
    <property type="entry name" value="Rhomboid-like_sf"/>
</dbReference>
<feature type="transmembrane region" description="Helical" evidence="7">
    <location>
        <begin position="178"/>
        <end position="200"/>
    </location>
</feature>